<comment type="subcellular location">
    <subcellularLocation>
        <location evidence="1">Nucleus</location>
    </subcellularLocation>
</comment>
<keyword evidence="8" id="KW-0804">Transcription</keyword>
<dbReference type="GO" id="GO:0046983">
    <property type="term" value="F:protein dimerization activity"/>
    <property type="evidence" value="ECO:0007669"/>
    <property type="project" value="InterPro"/>
</dbReference>
<dbReference type="SMART" id="SM00432">
    <property type="entry name" value="MADS"/>
    <property type="match status" value="1"/>
</dbReference>
<feature type="region of interest" description="Disordered" evidence="10">
    <location>
        <begin position="241"/>
        <end position="269"/>
    </location>
</feature>
<dbReference type="PROSITE" id="PS00350">
    <property type="entry name" value="MADS_BOX_1"/>
    <property type="match status" value="1"/>
</dbReference>
<dbReference type="Gene3D" id="3.40.1810.10">
    <property type="entry name" value="Transcription factor, MADS-box"/>
    <property type="match status" value="1"/>
</dbReference>
<dbReference type="InterPro" id="IPR022102">
    <property type="entry name" value="HJURP_C"/>
</dbReference>
<dbReference type="CDD" id="cd00265">
    <property type="entry name" value="MADS_MEF2_like"/>
    <property type="match status" value="1"/>
</dbReference>
<comment type="caution">
    <text evidence="12">The sequence shown here is derived from an EMBL/GenBank/DDBJ whole genome shotgun (WGS) entry which is preliminary data.</text>
</comment>
<dbReference type="EMBL" id="VWZP01004535">
    <property type="protein sequence ID" value="NXH42948.1"/>
    <property type="molecule type" value="Genomic_DNA"/>
</dbReference>
<dbReference type="PANTHER" id="PTHR11945">
    <property type="entry name" value="MADS BOX PROTEIN"/>
    <property type="match status" value="1"/>
</dbReference>
<feature type="compositionally biased region" description="Pro residues" evidence="10">
    <location>
        <begin position="410"/>
        <end position="425"/>
    </location>
</feature>
<feature type="compositionally biased region" description="Polar residues" evidence="10">
    <location>
        <begin position="211"/>
        <end position="225"/>
    </location>
</feature>
<dbReference type="GO" id="GO:0000981">
    <property type="term" value="F:DNA-binding transcription factor activity, RNA polymerase II-specific"/>
    <property type="evidence" value="ECO:0007669"/>
    <property type="project" value="TreeGrafter"/>
</dbReference>
<feature type="compositionally biased region" description="Basic and acidic residues" evidence="10">
    <location>
        <begin position="446"/>
        <end position="456"/>
    </location>
</feature>
<sequence>KMGRKKIQITRIMDERNRQVTFTKRKFGLMKKAYELSVLCDCEIALIIFNSSNKLFQYASTDMDKVLLKYTEYNEPHESRTNSDIVETLRKKGLNGCESPDADDYFEHSPLSEDRFSKLNEDSDFIFKRGPPGLPAQNFSMSVTVPVSNPNTLTYSNPGSSLVSPSLAASSSLTDTTMLSPPQSALHRNVSPGAPQRPPSAGNAGGMLGTTDLSVPNGAGTSPVGNGFVNSRASPSLLGTSGGGNGLGKVMPTKSPPPPGGGNLGMNNRKPDLRVVIPPSSKGMMPPLNTQRISSSQSTQPLATPVVSVTTPSLPPQGLVYSAMPTAYNTDYSLTSADLSALQGFNSPGMLSLGQVSAWQQHHLGPAALSSLVTGSQLSQGSNLSINTNQNINIKSEPISPPRDRVTPSGFPPQQPQPQPPPPPSRQKMGRSPVDSLSSSSSSYDGSDREDPRSDFHSPVVLGRPPNAEDRESPSVKRMRMDTWVT</sequence>
<evidence type="ECO:0000256" key="5">
    <source>
        <dbReference type="ARBA" id="ARBA00023015"/>
    </source>
</evidence>
<evidence type="ECO:0000256" key="10">
    <source>
        <dbReference type="SAM" id="MobiDB-lite"/>
    </source>
</evidence>
<proteinExistence type="predicted"/>
<feature type="non-terminal residue" evidence="12">
    <location>
        <position position="486"/>
    </location>
</feature>
<dbReference type="Pfam" id="PF12347">
    <property type="entry name" value="HJURP_C"/>
    <property type="match status" value="1"/>
</dbReference>
<feature type="compositionally biased region" description="Basic and acidic residues" evidence="10">
    <location>
        <begin position="467"/>
        <end position="486"/>
    </location>
</feature>
<keyword evidence="2" id="KW-0217">Developmental protein</keyword>
<dbReference type="PRINTS" id="PR00404">
    <property type="entry name" value="MADSDOMAIN"/>
</dbReference>
<organism evidence="12 13">
    <name type="scientific">Dicaeum eximium</name>
    <dbReference type="NCBI Taxonomy" id="667154"/>
    <lineage>
        <taxon>Eukaryota</taxon>
        <taxon>Metazoa</taxon>
        <taxon>Chordata</taxon>
        <taxon>Craniata</taxon>
        <taxon>Vertebrata</taxon>
        <taxon>Euteleostomi</taxon>
        <taxon>Archelosauria</taxon>
        <taxon>Archosauria</taxon>
        <taxon>Dinosauria</taxon>
        <taxon>Saurischia</taxon>
        <taxon>Theropoda</taxon>
        <taxon>Coelurosauria</taxon>
        <taxon>Aves</taxon>
        <taxon>Neognathae</taxon>
        <taxon>Neoaves</taxon>
        <taxon>Telluraves</taxon>
        <taxon>Australaves</taxon>
        <taxon>Passeriformes</taxon>
        <taxon>Passeroidea</taxon>
        <taxon>Dicaeidae</taxon>
        <taxon>Dicaeum</taxon>
    </lineage>
</organism>
<reference evidence="12 13" key="1">
    <citation type="submission" date="2019-09" db="EMBL/GenBank/DDBJ databases">
        <title>Bird 10,000 Genomes (B10K) Project - Family phase.</title>
        <authorList>
            <person name="Zhang G."/>
        </authorList>
    </citation>
    <scope>NUCLEOTIDE SEQUENCE [LARGE SCALE GENOMIC DNA]</scope>
    <source>
        <strain evidence="12">B10K-DU-001-34</strain>
        <tissue evidence="12">Muscle</tissue>
    </source>
</reference>
<feature type="compositionally biased region" description="Low complexity" evidence="10">
    <location>
        <begin position="173"/>
        <end position="182"/>
    </location>
</feature>
<evidence type="ECO:0000256" key="1">
    <source>
        <dbReference type="ARBA" id="ARBA00004123"/>
    </source>
</evidence>
<feature type="compositionally biased region" description="Low complexity" evidence="10">
    <location>
        <begin position="432"/>
        <end position="445"/>
    </location>
</feature>
<dbReference type="SUPFAM" id="SSF55455">
    <property type="entry name" value="SRF-like"/>
    <property type="match status" value="1"/>
</dbReference>
<dbReference type="GO" id="GO:0030154">
    <property type="term" value="P:cell differentiation"/>
    <property type="evidence" value="ECO:0007669"/>
    <property type="project" value="UniProtKB-KW"/>
</dbReference>
<dbReference type="InterPro" id="IPR033896">
    <property type="entry name" value="MEF2-like_N"/>
</dbReference>
<evidence type="ECO:0000256" key="7">
    <source>
        <dbReference type="ARBA" id="ARBA00023159"/>
    </source>
</evidence>
<keyword evidence="13" id="KW-1185">Reference proteome</keyword>
<dbReference type="GO" id="GO:0005634">
    <property type="term" value="C:nucleus"/>
    <property type="evidence" value="ECO:0007669"/>
    <property type="project" value="UniProtKB-SubCell"/>
</dbReference>
<feature type="region of interest" description="Disordered" evidence="10">
    <location>
        <begin position="382"/>
        <end position="486"/>
    </location>
</feature>
<dbReference type="AlphaFoldDB" id="A0A7K9JXX8"/>
<evidence type="ECO:0000259" key="11">
    <source>
        <dbReference type="PROSITE" id="PS50066"/>
    </source>
</evidence>
<dbReference type="Proteomes" id="UP000523279">
    <property type="component" value="Unassembled WGS sequence"/>
</dbReference>
<evidence type="ECO:0000313" key="12">
    <source>
        <dbReference type="EMBL" id="NXH42948.1"/>
    </source>
</evidence>
<keyword evidence="7" id="KW-0010">Activator</keyword>
<dbReference type="InterPro" id="IPR036879">
    <property type="entry name" value="TF_MADSbox_sf"/>
</dbReference>
<dbReference type="FunFam" id="3.40.1810.10:FF:000001">
    <property type="entry name" value="Myocyte-specific enhancer factor 2A homolog"/>
    <property type="match status" value="1"/>
</dbReference>
<dbReference type="InterPro" id="IPR002100">
    <property type="entry name" value="TF_MADSbox"/>
</dbReference>
<gene>
    <name evidence="12" type="primary">Mef2a</name>
    <name evidence="12" type="ORF">DICEXI_R01812</name>
</gene>
<dbReference type="PROSITE" id="PS50066">
    <property type="entry name" value="MADS_BOX_2"/>
    <property type="match status" value="1"/>
</dbReference>
<dbReference type="GO" id="GO:0042826">
    <property type="term" value="F:histone deacetylase binding"/>
    <property type="evidence" value="ECO:0007669"/>
    <property type="project" value="TreeGrafter"/>
</dbReference>
<evidence type="ECO:0000256" key="9">
    <source>
        <dbReference type="ARBA" id="ARBA00023242"/>
    </source>
</evidence>
<evidence type="ECO:0000256" key="4">
    <source>
        <dbReference type="ARBA" id="ARBA00022782"/>
    </source>
</evidence>
<keyword evidence="9" id="KW-0539">Nucleus</keyword>
<accession>A0A7K9JXX8</accession>
<name>A0A7K9JXX8_9PASE</name>
<evidence type="ECO:0000256" key="3">
    <source>
        <dbReference type="ARBA" id="ARBA00022553"/>
    </source>
</evidence>
<evidence type="ECO:0000256" key="2">
    <source>
        <dbReference type="ARBA" id="ARBA00022473"/>
    </source>
</evidence>
<feature type="compositionally biased region" description="Polar residues" evidence="10">
    <location>
        <begin position="382"/>
        <end position="394"/>
    </location>
</feature>
<feature type="domain" description="MADS-box" evidence="11">
    <location>
        <begin position="2"/>
        <end position="62"/>
    </location>
</feature>
<dbReference type="Pfam" id="PF00319">
    <property type="entry name" value="SRF-TF"/>
    <property type="match status" value="1"/>
</dbReference>
<evidence type="ECO:0000313" key="13">
    <source>
        <dbReference type="Proteomes" id="UP000523279"/>
    </source>
</evidence>
<dbReference type="GO" id="GO:0000978">
    <property type="term" value="F:RNA polymerase II cis-regulatory region sequence-specific DNA binding"/>
    <property type="evidence" value="ECO:0007669"/>
    <property type="project" value="TreeGrafter"/>
</dbReference>
<keyword evidence="3" id="KW-0597">Phosphoprotein</keyword>
<evidence type="ECO:0000256" key="6">
    <source>
        <dbReference type="ARBA" id="ARBA00023125"/>
    </source>
</evidence>
<feature type="region of interest" description="Disordered" evidence="10">
    <location>
        <begin position="173"/>
        <end position="225"/>
    </location>
</feature>
<dbReference type="GO" id="GO:0007507">
    <property type="term" value="P:heart development"/>
    <property type="evidence" value="ECO:0007669"/>
    <property type="project" value="UniProtKB-ARBA"/>
</dbReference>
<keyword evidence="4" id="KW-0221">Differentiation</keyword>
<feature type="non-terminal residue" evidence="12">
    <location>
        <position position="1"/>
    </location>
</feature>
<evidence type="ECO:0000256" key="8">
    <source>
        <dbReference type="ARBA" id="ARBA00023163"/>
    </source>
</evidence>
<keyword evidence="5" id="KW-0805">Transcription regulation</keyword>
<protein>
    <submittedName>
        <fullName evidence="12">MEF2A factor</fullName>
    </submittedName>
</protein>
<dbReference type="PANTHER" id="PTHR11945:SF534">
    <property type="entry name" value="MYOCYTE-SPECIFIC ENHANCER FACTOR 2"/>
    <property type="match status" value="1"/>
</dbReference>
<keyword evidence="6" id="KW-0238">DNA-binding</keyword>
<dbReference type="GO" id="GO:0045944">
    <property type="term" value="P:positive regulation of transcription by RNA polymerase II"/>
    <property type="evidence" value="ECO:0007669"/>
    <property type="project" value="InterPro"/>
</dbReference>